<dbReference type="InterPro" id="IPR029058">
    <property type="entry name" value="AB_hydrolase_fold"/>
</dbReference>
<proteinExistence type="inferred from homology"/>
<feature type="region of interest" description="Disordered" evidence="3">
    <location>
        <begin position="1"/>
        <end position="21"/>
    </location>
</feature>
<dbReference type="Proteomes" id="UP001501627">
    <property type="component" value="Unassembled WGS sequence"/>
</dbReference>
<evidence type="ECO:0000313" key="4">
    <source>
        <dbReference type="EMBL" id="GAA3993447.1"/>
    </source>
</evidence>
<keyword evidence="5" id="KW-1185">Reference proteome</keyword>
<reference evidence="5" key="1">
    <citation type="journal article" date="2019" name="Int. J. Syst. Evol. Microbiol.">
        <title>The Global Catalogue of Microorganisms (GCM) 10K type strain sequencing project: providing services to taxonomists for standard genome sequencing and annotation.</title>
        <authorList>
            <consortium name="The Broad Institute Genomics Platform"/>
            <consortium name="The Broad Institute Genome Sequencing Center for Infectious Disease"/>
            <person name="Wu L."/>
            <person name="Ma J."/>
        </authorList>
    </citation>
    <scope>NUCLEOTIDE SEQUENCE [LARGE SCALE GENOMIC DNA]</scope>
    <source>
        <strain evidence="5">JCM 17561</strain>
    </source>
</reference>
<dbReference type="RefSeq" id="WP_103045820.1">
    <property type="nucleotide sequence ID" value="NZ_BAABBP010000011.1"/>
</dbReference>
<evidence type="ECO:0000256" key="2">
    <source>
        <dbReference type="ARBA" id="ARBA00022801"/>
    </source>
</evidence>
<dbReference type="InterPro" id="IPR000801">
    <property type="entry name" value="Esterase-like"/>
</dbReference>
<evidence type="ECO:0000256" key="1">
    <source>
        <dbReference type="ARBA" id="ARBA00005622"/>
    </source>
</evidence>
<dbReference type="EMBL" id="BAABBP010000011">
    <property type="protein sequence ID" value="GAA3993447.1"/>
    <property type="molecule type" value="Genomic_DNA"/>
</dbReference>
<evidence type="ECO:0000313" key="5">
    <source>
        <dbReference type="Proteomes" id="UP001501627"/>
    </source>
</evidence>
<gene>
    <name evidence="4" type="primary">besA</name>
    <name evidence="4" type="ORF">GCM10022279_16120</name>
</gene>
<dbReference type="Gene3D" id="3.40.50.1820">
    <property type="entry name" value="alpha/beta hydrolase"/>
    <property type="match status" value="1"/>
</dbReference>
<dbReference type="PANTHER" id="PTHR40841">
    <property type="entry name" value="SIDEROPHORE TRIACETYLFUSARININE C ESTERASE"/>
    <property type="match status" value="1"/>
</dbReference>
<dbReference type="Pfam" id="PF00756">
    <property type="entry name" value="Esterase"/>
    <property type="match status" value="1"/>
</dbReference>
<comment type="caution">
    <text evidence="4">The sequence shown here is derived from an EMBL/GenBank/DDBJ whole genome shotgun (WGS) entry which is preliminary data.</text>
</comment>
<dbReference type="SUPFAM" id="SSF53474">
    <property type="entry name" value="alpha/beta-Hydrolases"/>
    <property type="match status" value="1"/>
</dbReference>
<comment type="similarity">
    <text evidence="1">Belongs to the esterase D family.</text>
</comment>
<dbReference type="InterPro" id="IPR052558">
    <property type="entry name" value="Siderophore_Hydrolase_D"/>
</dbReference>
<evidence type="ECO:0000256" key="3">
    <source>
        <dbReference type="SAM" id="MobiDB-lite"/>
    </source>
</evidence>
<organism evidence="4 5">
    <name type="scientific">Comamonas faecalis</name>
    <dbReference type="NCBI Taxonomy" id="1387849"/>
    <lineage>
        <taxon>Bacteria</taxon>
        <taxon>Pseudomonadati</taxon>
        <taxon>Pseudomonadota</taxon>
        <taxon>Betaproteobacteria</taxon>
        <taxon>Burkholderiales</taxon>
        <taxon>Comamonadaceae</taxon>
        <taxon>Comamonas</taxon>
    </lineage>
</organism>
<keyword evidence="2" id="KW-0378">Hydrolase</keyword>
<sequence length="297" mass="32231">MNGATPTTFQDAPGPGEAWPPLTWPGTQVRRLRAASGVQYRVSIWLPPGTPPPGGFPAFYVLDANALFGTFVEALRRSSRRPDATGIHPAAVIGIAHDGDELFMEADRRRDFTMGQPAHEVVADAVGGAPAFLAFILDELAPQLRRELPLDGARQTLFGHSLAGHFVLQALAARPGAFRTWAAISPSIWWDEAGLRAELTAALGPSARAAVADAPRVFMAAGEWEDAVPPWQRRHPGYEQLVERRAQRHMVASARALADELAAWLGSGRVVFRLFPEEDHASIVMIAVQRVLRFASA</sequence>
<accession>A0ABP7R7F3</accession>
<name>A0ABP7R7F3_9BURK</name>
<dbReference type="PANTHER" id="PTHR40841:SF2">
    <property type="entry name" value="SIDEROPHORE-DEGRADING ESTERASE (EUROFUNG)"/>
    <property type="match status" value="1"/>
</dbReference>
<feature type="compositionally biased region" description="Polar residues" evidence="3">
    <location>
        <begin position="1"/>
        <end position="10"/>
    </location>
</feature>
<protein>
    <submittedName>
        <fullName evidence="4">Ferri-bacillibactin esterase BesA</fullName>
    </submittedName>
</protein>